<name>A0ACB9QEE7_9MYRT</name>
<organism evidence="1 2">
    <name type="scientific">Melastoma candidum</name>
    <dbReference type="NCBI Taxonomy" id="119954"/>
    <lineage>
        <taxon>Eukaryota</taxon>
        <taxon>Viridiplantae</taxon>
        <taxon>Streptophyta</taxon>
        <taxon>Embryophyta</taxon>
        <taxon>Tracheophyta</taxon>
        <taxon>Spermatophyta</taxon>
        <taxon>Magnoliopsida</taxon>
        <taxon>eudicotyledons</taxon>
        <taxon>Gunneridae</taxon>
        <taxon>Pentapetalae</taxon>
        <taxon>rosids</taxon>
        <taxon>malvids</taxon>
        <taxon>Myrtales</taxon>
        <taxon>Melastomataceae</taxon>
        <taxon>Melastomatoideae</taxon>
        <taxon>Melastomateae</taxon>
        <taxon>Melastoma</taxon>
    </lineage>
</organism>
<evidence type="ECO:0000313" key="2">
    <source>
        <dbReference type="Proteomes" id="UP001057402"/>
    </source>
</evidence>
<proteinExistence type="predicted"/>
<protein>
    <submittedName>
        <fullName evidence="1">Uncharacterized protein</fullName>
    </submittedName>
</protein>
<dbReference type="Proteomes" id="UP001057402">
    <property type="component" value="Chromosome 6"/>
</dbReference>
<dbReference type="EMBL" id="CM042885">
    <property type="protein sequence ID" value="KAI4364825.1"/>
    <property type="molecule type" value="Genomic_DNA"/>
</dbReference>
<comment type="caution">
    <text evidence="1">The sequence shown here is derived from an EMBL/GenBank/DDBJ whole genome shotgun (WGS) entry which is preliminary data.</text>
</comment>
<sequence>MEQSKATTSSNVWIRHPRGSRKDFLDFDFPKKNTFTLSRGCVLPCYHKHNENDRHILGASDSPQLNTVTDLTLASAHNLVIIYDRQQALGLEIADLRKDIQNLEQVKLQQDLKQLKEQVSSLALSFAEVSAKLLRVAEHATALASAPKPEETKVLFIAESLEQRVQELEQLLKATAALIPS</sequence>
<accession>A0ACB9QEE7</accession>
<keyword evidence="2" id="KW-1185">Reference proteome</keyword>
<evidence type="ECO:0000313" key="1">
    <source>
        <dbReference type="EMBL" id="KAI4364825.1"/>
    </source>
</evidence>
<reference evidence="2" key="1">
    <citation type="journal article" date="2023" name="Front. Plant Sci.">
        <title>Chromosomal-level genome assembly of Melastoma candidum provides insights into trichome evolution.</title>
        <authorList>
            <person name="Zhong Y."/>
            <person name="Wu W."/>
            <person name="Sun C."/>
            <person name="Zou P."/>
            <person name="Liu Y."/>
            <person name="Dai S."/>
            <person name="Zhou R."/>
        </authorList>
    </citation>
    <scope>NUCLEOTIDE SEQUENCE [LARGE SCALE GENOMIC DNA]</scope>
</reference>
<gene>
    <name evidence="1" type="ORF">MLD38_020865</name>
</gene>